<gene>
    <name evidence="10" type="ORF">IF1G_07747</name>
</gene>
<protein>
    <submittedName>
        <fullName evidence="10">MFS transporter</fullName>
    </submittedName>
</protein>
<evidence type="ECO:0000256" key="7">
    <source>
        <dbReference type="SAM" id="MobiDB-lite"/>
    </source>
</evidence>
<evidence type="ECO:0000259" key="9">
    <source>
        <dbReference type="PROSITE" id="PS50850"/>
    </source>
</evidence>
<dbReference type="GO" id="GO:0016020">
    <property type="term" value="C:membrane"/>
    <property type="evidence" value="ECO:0007669"/>
    <property type="project" value="UniProtKB-SubCell"/>
</dbReference>
<dbReference type="InterPro" id="IPR011701">
    <property type="entry name" value="MFS"/>
</dbReference>
<feature type="compositionally biased region" description="Basic and acidic residues" evidence="7">
    <location>
        <begin position="1"/>
        <end position="15"/>
    </location>
</feature>
<feature type="transmembrane region" description="Helical" evidence="8">
    <location>
        <begin position="483"/>
        <end position="503"/>
    </location>
</feature>
<organism evidence="10 11">
    <name type="scientific">Cordyceps javanica</name>
    <dbReference type="NCBI Taxonomy" id="43265"/>
    <lineage>
        <taxon>Eukaryota</taxon>
        <taxon>Fungi</taxon>
        <taxon>Dikarya</taxon>
        <taxon>Ascomycota</taxon>
        <taxon>Pezizomycotina</taxon>
        <taxon>Sordariomycetes</taxon>
        <taxon>Hypocreomycetidae</taxon>
        <taxon>Hypocreales</taxon>
        <taxon>Cordycipitaceae</taxon>
        <taxon>Cordyceps</taxon>
    </lineage>
</organism>
<dbReference type="InterPro" id="IPR036259">
    <property type="entry name" value="MFS_trans_sf"/>
</dbReference>
<sequence>MSATEPNEKSFDVNERPGSSSSPSTSDNAAAHHPAAAGKDMSGRRRSSSSTEVDAAWLFLDEHRDVPGVDAVDLKKLRARIDWRIVPIMFGCYTMQFLDKVIYNYAAVMGIKKDLDLTGNRFSNVATFLFVGLLCFEIPNIYLLQKVPAAKWLGINVTLWGVATACGAAAHNYPSILASRIFLGIFEATIAPSLALISSQWYTKSEQAPRFSFWYLGLGFGQIIGGVLSYAFQHVSPAAPLAGWRVMFVVLGCVTVAIGLSVVALIPDTPMQARWMSDAEKVALLKHVSVNQTGIRSSRFRAAELLEGLLDVQIWLQILITVLFSVSSGVITTYSVMLIGQITHDAAKTPAQNSQHAALMNTPSGAVSIFFILMIGYGVRRNSHRWMWILACIIPAIIGGALMSFLPKTNHAGLLAGVYLVNAVVAPMPMQYNWLMANVAGATKRAYSVAMISAAFSIGNIIGPQTFQARDAPDYRPAKLALVFTQAGSALVTIALFAYYVWANKRRASRAPRQTEDQFMDKEVWARMTDKENPTFRYEY</sequence>
<evidence type="ECO:0000256" key="8">
    <source>
        <dbReference type="SAM" id="Phobius"/>
    </source>
</evidence>
<comment type="caution">
    <text evidence="10">The sequence shown here is derived from an EMBL/GenBank/DDBJ whole genome shotgun (WGS) entry which is preliminary data.</text>
</comment>
<keyword evidence="5 8" id="KW-0472">Membrane</keyword>
<feature type="transmembrane region" description="Helical" evidence="8">
    <location>
        <begin position="244"/>
        <end position="266"/>
    </location>
</feature>
<comment type="subcellular location">
    <subcellularLocation>
        <location evidence="1">Membrane</location>
        <topology evidence="1">Multi-pass membrane protein</topology>
    </subcellularLocation>
</comment>
<dbReference type="Pfam" id="PF07690">
    <property type="entry name" value="MFS_1"/>
    <property type="match status" value="1"/>
</dbReference>
<evidence type="ECO:0000256" key="2">
    <source>
        <dbReference type="ARBA" id="ARBA00022448"/>
    </source>
</evidence>
<keyword evidence="3 8" id="KW-0812">Transmembrane</keyword>
<keyword evidence="2" id="KW-0813">Transport</keyword>
<feature type="transmembrane region" description="Helical" evidence="8">
    <location>
        <begin position="357"/>
        <end position="379"/>
    </location>
</feature>
<evidence type="ECO:0000256" key="6">
    <source>
        <dbReference type="ARBA" id="ARBA00037968"/>
    </source>
</evidence>
<name>A0A545UX25_9HYPO</name>
<proteinExistence type="inferred from homology"/>
<dbReference type="PROSITE" id="PS50850">
    <property type="entry name" value="MFS"/>
    <property type="match status" value="1"/>
</dbReference>
<dbReference type="Proteomes" id="UP000315783">
    <property type="component" value="Unassembled WGS sequence"/>
</dbReference>
<comment type="similarity">
    <text evidence="6">Belongs to the major facilitator superfamily. Allantoate permease family.</text>
</comment>
<accession>A0A545UX25</accession>
<dbReference type="AlphaFoldDB" id="A0A545UX25"/>
<keyword evidence="4 8" id="KW-1133">Transmembrane helix</keyword>
<dbReference type="InterPro" id="IPR020846">
    <property type="entry name" value="MFS_dom"/>
</dbReference>
<evidence type="ECO:0000256" key="4">
    <source>
        <dbReference type="ARBA" id="ARBA00022989"/>
    </source>
</evidence>
<dbReference type="EMBL" id="SPUK01000011">
    <property type="protein sequence ID" value="TQV94015.1"/>
    <property type="molecule type" value="Genomic_DNA"/>
</dbReference>
<dbReference type="OrthoDB" id="6730379at2759"/>
<feature type="transmembrane region" description="Helical" evidence="8">
    <location>
        <begin position="314"/>
        <end position="337"/>
    </location>
</feature>
<evidence type="ECO:0000256" key="1">
    <source>
        <dbReference type="ARBA" id="ARBA00004141"/>
    </source>
</evidence>
<feature type="transmembrane region" description="Helical" evidence="8">
    <location>
        <begin position="125"/>
        <end position="145"/>
    </location>
</feature>
<feature type="transmembrane region" description="Helical" evidence="8">
    <location>
        <begin position="211"/>
        <end position="232"/>
    </location>
</feature>
<dbReference type="PANTHER" id="PTHR43791">
    <property type="entry name" value="PERMEASE-RELATED"/>
    <property type="match status" value="1"/>
</dbReference>
<feature type="transmembrane region" description="Helical" evidence="8">
    <location>
        <begin position="386"/>
        <end position="406"/>
    </location>
</feature>
<feature type="compositionally biased region" description="Low complexity" evidence="7">
    <location>
        <begin position="19"/>
        <end position="37"/>
    </location>
</feature>
<feature type="transmembrane region" description="Helical" evidence="8">
    <location>
        <begin position="85"/>
        <end position="105"/>
    </location>
</feature>
<feature type="domain" description="Major facilitator superfamily (MFS) profile" evidence="9">
    <location>
        <begin position="85"/>
        <end position="506"/>
    </location>
</feature>
<dbReference type="FunFam" id="1.20.1250.20:FF:000064">
    <property type="entry name" value="MFS allantoate transporter"/>
    <property type="match status" value="1"/>
</dbReference>
<evidence type="ECO:0000256" key="3">
    <source>
        <dbReference type="ARBA" id="ARBA00022692"/>
    </source>
</evidence>
<keyword evidence="11" id="KW-1185">Reference proteome</keyword>
<evidence type="ECO:0000256" key="5">
    <source>
        <dbReference type="ARBA" id="ARBA00023136"/>
    </source>
</evidence>
<evidence type="ECO:0000313" key="10">
    <source>
        <dbReference type="EMBL" id="TQV94015.1"/>
    </source>
</evidence>
<dbReference type="GO" id="GO:0022857">
    <property type="term" value="F:transmembrane transporter activity"/>
    <property type="evidence" value="ECO:0007669"/>
    <property type="project" value="InterPro"/>
</dbReference>
<feature type="transmembrane region" description="Helical" evidence="8">
    <location>
        <begin position="412"/>
        <end position="434"/>
    </location>
</feature>
<feature type="transmembrane region" description="Helical" evidence="8">
    <location>
        <begin position="177"/>
        <end position="199"/>
    </location>
</feature>
<feature type="region of interest" description="Disordered" evidence="7">
    <location>
        <begin position="1"/>
        <end position="47"/>
    </location>
</feature>
<feature type="transmembrane region" description="Helical" evidence="8">
    <location>
        <begin position="152"/>
        <end position="171"/>
    </location>
</feature>
<dbReference type="SUPFAM" id="SSF103473">
    <property type="entry name" value="MFS general substrate transporter"/>
    <property type="match status" value="1"/>
</dbReference>
<evidence type="ECO:0000313" key="11">
    <source>
        <dbReference type="Proteomes" id="UP000315783"/>
    </source>
</evidence>
<reference evidence="10 11" key="1">
    <citation type="journal article" date="2019" name="Appl. Microbiol. Biotechnol.">
        <title>Genome sequence of Isaria javanica and comparative genome analysis insights into family S53 peptidase evolution in fungal entomopathogens.</title>
        <authorList>
            <person name="Lin R."/>
            <person name="Zhang X."/>
            <person name="Xin B."/>
            <person name="Zou M."/>
            <person name="Gao Y."/>
            <person name="Qin F."/>
            <person name="Hu Q."/>
            <person name="Xie B."/>
            <person name="Cheng X."/>
        </authorList>
    </citation>
    <scope>NUCLEOTIDE SEQUENCE [LARGE SCALE GENOMIC DNA]</scope>
    <source>
        <strain evidence="10 11">IJ1G</strain>
    </source>
</reference>
<dbReference type="Gene3D" id="1.20.1250.20">
    <property type="entry name" value="MFS general substrate transporter like domains"/>
    <property type="match status" value="2"/>
</dbReference>
<dbReference type="PANTHER" id="PTHR43791:SF40">
    <property type="entry name" value="THIAMINE PATHWAY TRANSPORTER THI73"/>
    <property type="match status" value="1"/>
</dbReference>
<feature type="transmembrane region" description="Helical" evidence="8">
    <location>
        <begin position="446"/>
        <end position="463"/>
    </location>
</feature>